<dbReference type="AlphaFoldDB" id="A0A0E9QGX7"/>
<name>A0A0E9QGX7_ANGAN</name>
<evidence type="ECO:0000313" key="1">
    <source>
        <dbReference type="EMBL" id="JAH15353.1"/>
    </source>
</evidence>
<dbReference type="EMBL" id="GBXM01093224">
    <property type="protein sequence ID" value="JAH15353.1"/>
    <property type="molecule type" value="Transcribed_RNA"/>
</dbReference>
<sequence>MSRIKTHKKHFCLTILGWLVYEIAPDCTGQFG</sequence>
<organism evidence="1">
    <name type="scientific">Anguilla anguilla</name>
    <name type="common">European freshwater eel</name>
    <name type="synonym">Muraena anguilla</name>
    <dbReference type="NCBI Taxonomy" id="7936"/>
    <lineage>
        <taxon>Eukaryota</taxon>
        <taxon>Metazoa</taxon>
        <taxon>Chordata</taxon>
        <taxon>Craniata</taxon>
        <taxon>Vertebrata</taxon>
        <taxon>Euteleostomi</taxon>
        <taxon>Actinopterygii</taxon>
        <taxon>Neopterygii</taxon>
        <taxon>Teleostei</taxon>
        <taxon>Anguilliformes</taxon>
        <taxon>Anguillidae</taxon>
        <taxon>Anguilla</taxon>
    </lineage>
</organism>
<reference evidence="1" key="2">
    <citation type="journal article" date="2015" name="Fish Shellfish Immunol.">
        <title>Early steps in the European eel (Anguilla anguilla)-Vibrio vulnificus interaction in the gills: Role of the RtxA13 toxin.</title>
        <authorList>
            <person name="Callol A."/>
            <person name="Pajuelo D."/>
            <person name="Ebbesson L."/>
            <person name="Teles M."/>
            <person name="MacKenzie S."/>
            <person name="Amaro C."/>
        </authorList>
    </citation>
    <scope>NUCLEOTIDE SEQUENCE</scope>
</reference>
<reference evidence="1" key="1">
    <citation type="submission" date="2014-11" db="EMBL/GenBank/DDBJ databases">
        <authorList>
            <person name="Amaro Gonzalez C."/>
        </authorList>
    </citation>
    <scope>NUCLEOTIDE SEQUENCE</scope>
</reference>
<protein>
    <submittedName>
        <fullName evidence="1">Uncharacterized protein</fullName>
    </submittedName>
</protein>
<accession>A0A0E9QGX7</accession>
<proteinExistence type="predicted"/>